<dbReference type="EMBL" id="GBRH01275581">
    <property type="protein sequence ID" value="JAD22314.1"/>
    <property type="molecule type" value="Transcribed_RNA"/>
</dbReference>
<feature type="region of interest" description="Disordered" evidence="1">
    <location>
        <begin position="32"/>
        <end position="54"/>
    </location>
</feature>
<dbReference type="AlphaFoldDB" id="A0A0A8Y942"/>
<evidence type="ECO:0000256" key="1">
    <source>
        <dbReference type="SAM" id="MobiDB-lite"/>
    </source>
</evidence>
<proteinExistence type="predicted"/>
<reference evidence="2" key="2">
    <citation type="journal article" date="2015" name="Data Brief">
        <title>Shoot transcriptome of the giant reed, Arundo donax.</title>
        <authorList>
            <person name="Barrero R.A."/>
            <person name="Guerrero F.D."/>
            <person name="Moolhuijzen P."/>
            <person name="Goolsby J.A."/>
            <person name="Tidwell J."/>
            <person name="Bellgard S.E."/>
            <person name="Bellgard M.I."/>
        </authorList>
    </citation>
    <scope>NUCLEOTIDE SEQUENCE</scope>
    <source>
        <tissue evidence="2">Shoot tissue taken approximately 20 cm above the soil surface</tissue>
    </source>
</reference>
<organism evidence="2">
    <name type="scientific">Arundo donax</name>
    <name type="common">Giant reed</name>
    <name type="synonym">Donax arundinaceus</name>
    <dbReference type="NCBI Taxonomy" id="35708"/>
    <lineage>
        <taxon>Eukaryota</taxon>
        <taxon>Viridiplantae</taxon>
        <taxon>Streptophyta</taxon>
        <taxon>Embryophyta</taxon>
        <taxon>Tracheophyta</taxon>
        <taxon>Spermatophyta</taxon>
        <taxon>Magnoliopsida</taxon>
        <taxon>Liliopsida</taxon>
        <taxon>Poales</taxon>
        <taxon>Poaceae</taxon>
        <taxon>PACMAD clade</taxon>
        <taxon>Arundinoideae</taxon>
        <taxon>Arundineae</taxon>
        <taxon>Arundo</taxon>
    </lineage>
</organism>
<name>A0A0A8Y942_ARUDO</name>
<evidence type="ECO:0000313" key="2">
    <source>
        <dbReference type="EMBL" id="JAD22314.1"/>
    </source>
</evidence>
<protein>
    <submittedName>
        <fullName evidence="2">Uncharacterized protein</fullName>
    </submittedName>
</protein>
<sequence length="99" mass="10719">MDTSRLRVAPPHRPTVHPHHAATAHPGVAAAAHACGSPQSRRVGGGRGEVGWPAPRCPAWRGRTWVPLSLPEPQPQHGTRSHYARCRRGVTPPVDRDLV</sequence>
<feature type="region of interest" description="Disordered" evidence="1">
    <location>
        <begin position="68"/>
        <end position="99"/>
    </location>
</feature>
<feature type="compositionally biased region" description="Basic residues" evidence="1">
    <location>
        <begin position="79"/>
        <end position="88"/>
    </location>
</feature>
<feature type="region of interest" description="Disordered" evidence="1">
    <location>
        <begin position="1"/>
        <end position="20"/>
    </location>
</feature>
<reference evidence="2" key="1">
    <citation type="submission" date="2014-09" db="EMBL/GenBank/DDBJ databases">
        <authorList>
            <person name="Magalhaes I.L.F."/>
            <person name="Oliveira U."/>
            <person name="Santos F.R."/>
            <person name="Vidigal T.H.D.A."/>
            <person name="Brescovit A.D."/>
            <person name="Santos A.J."/>
        </authorList>
    </citation>
    <scope>NUCLEOTIDE SEQUENCE</scope>
    <source>
        <tissue evidence="2">Shoot tissue taken approximately 20 cm above the soil surface</tissue>
    </source>
</reference>
<accession>A0A0A8Y942</accession>